<name>A0ABQ3JR25_9DEIO</name>
<feature type="transmembrane region" description="Helical" evidence="7">
    <location>
        <begin position="201"/>
        <end position="227"/>
    </location>
</feature>
<accession>A0ABQ3JR25</accession>
<feature type="domain" description="ABC transmembrane type-1" evidence="8">
    <location>
        <begin position="81"/>
        <end position="271"/>
    </location>
</feature>
<dbReference type="Gene3D" id="1.10.3720.10">
    <property type="entry name" value="MetI-like"/>
    <property type="match status" value="1"/>
</dbReference>
<keyword evidence="2 7" id="KW-0813">Transport</keyword>
<feature type="transmembrane region" description="Helical" evidence="7">
    <location>
        <begin position="81"/>
        <end position="105"/>
    </location>
</feature>
<keyword evidence="6 7" id="KW-0472">Membrane</keyword>
<dbReference type="SUPFAM" id="SSF161098">
    <property type="entry name" value="MetI-like"/>
    <property type="match status" value="1"/>
</dbReference>
<feature type="transmembrane region" description="Helical" evidence="7">
    <location>
        <begin position="150"/>
        <end position="168"/>
    </location>
</feature>
<comment type="similarity">
    <text evidence="7">Belongs to the binding-protein-dependent transport system permease family.</text>
</comment>
<evidence type="ECO:0000256" key="4">
    <source>
        <dbReference type="ARBA" id="ARBA00022692"/>
    </source>
</evidence>
<dbReference type="InterPro" id="IPR050901">
    <property type="entry name" value="BP-dep_ABC_trans_perm"/>
</dbReference>
<evidence type="ECO:0000256" key="1">
    <source>
        <dbReference type="ARBA" id="ARBA00004651"/>
    </source>
</evidence>
<evidence type="ECO:0000256" key="2">
    <source>
        <dbReference type="ARBA" id="ARBA00022448"/>
    </source>
</evidence>
<dbReference type="PANTHER" id="PTHR32243">
    <property type="entry name" value="MALTOSE TRANSPORT SYSTEM PERMEASE-RELATED"/>
    <property type="match status" value="1"/>
</dbReference>
<dbReference type="EMBL" id="BNAJ01000004">
    <property type="protein sequence ID" value="GHF44306.1"/>
    <property type="molecule type" value="Genomic_DNA"/>
</dbReference>
<keyword evidence="10" id="KW-1185">Reference proteome</keyword>
<keyword evidence="3" id="KW-1003">Cell membrane</keyword>
<gene>
    <name evidence="9" type="ORF">GCM10017781_20990</name>
</gene>
<evidence type="ECO:0000256" key="6">
    <source>
        <dbReference type="ARBA" id="ARBA00023136"/>
    </source>
</evidence>
<feature type="transmembrane region" description="Helical" evidence="7">
    <location>
        <begin position="25"/>
        <end position="47"/>
    </location>
</feature>
<dbReference type="PROSITE" id="PS50928">
    <property type="entry name" value="ABC_TM1"/>
    <property type="match status" value="1"/>
</dbReference>
<dbReference type="PANTHER" id="PTHR32243:SF18">
    <property type="entry name" value="INNER MEMBRANE ABC TRANSPORTER PERMEASE PROTEIN YCJP"/>
    <property type="match status" value="1"/>
</dbReference>
<dbReference type="Proteomes" id="UP000619376">
    <property type="component" value="Unassembled WGS sequence"/>
</dbReference>
<evidence type="ECO:0000256" key="3">
    <source>
        <dbReference type="ARBA" id="ARBA00022475"/>
    </source>
</evidence>
<reference evidence="10" key="1">
    <citation type="journal article" date="2019" name="Int. J. Syst. Evol. Microbiol.">
        <title>The Global Catalogue of Microorganisms (GCM) 10K type strain sequencing project: providing services to taxonomists for standard genome sequencing and annotation.</title>
        <authorList>
            <consortium name="The Broad Institute Genomics Platform"/>
            <consortium name="The Broad Institute Genome Sequencing Center for Infectious Disease"/>
            <person name="Wu L."/>
            <person name="Ma J."/>
        </authorList>
    </citation>
    <scope>NUCLEOTIDE SEQUENCE [LARGE SCALE GENOMIC DNA]</scope>
    <source>
        <strain evidence="10">CGMCC 1.18437</strain>
    </source>
</reference>
<comment type="subcellular location">
    <subcellularLocation>
        <location evidence="1 7">Cell membrane</location>
        <topology evidence="1 7">Multi-pass membrane protein</topology>
    </subcellularLocation>
</comment>
<dbReference type="InterPro" id="IPR000515">
    <property type="entry name" value="MetI-like"/>
</dbReference>
<feature type="transmembrane region" description="Helical" evidence="7">
    <location>
        <begin position="253"/>
        <end position="271"/>
    </location>
</feature>
<dbReference type="Pfam" id="PF00528">
    <property type="entry name" value="BPD_transp_1"/>
    <property type="match status" value="1"/>
</dbReference>
<comment type="caution">
    <text evidence="9">The sequence shown here is derived from an EMBL/GenBank/DDBJ whole genome shotgun (WGS) entry which is preliminary data.</text>
</comment>
<evidence type="ECO:0000256" key="5">
    <source>
        <dbReference type="ARBA" id="ARBA00022989"/>
    </source>
</evidence>
<dbReference type="InterPro" id="IPR035906">
    <property type="entry name" value="MetI-like_sf"/>
</dbReference>
<keyword evidence="4 7" id="KW-0812">Transmembrane</keyword>
<proteinExistence type="inferred from homology"/>
<dbReference type="CDD" id="cd06261">
    <property type="entry name" value="TM_PBP2"/>
    <property type="match status" value="1"/>
</dbReference>
<protein>
    <recommendedName>
        <fullName evidence="8">ABC transmembrane type-1 domain-containing protein</fullName>
    </recommendedName>
</protein>
<feature type="transmembrane region" description="Helical" evidence="7">
    <location>
        <begin position="117"/>
        <end position="138"/>
    </location>
</feature>
<keyword evidence="5 7" id="KW-1133">Transmembrane helix</keyword>
<evidence type="ECO:0000256" key="7">
    <source>
        <dbReference type="RuleBase" id="RU363032"/>
    </source>
</evidence>
<evidence type="ECO:0000313" key="10">
    <source>
        <dbReference type="Proteomes" id="UP000619376"/>
    </source>
</evidence>
<evidence type="ECO:0000313" key="9">
    <source>
        <dbReference type="EMBL" id="GHF44306.1"/>
    </source>
</evidence>
<evidence type="ECO:0000259" key="8">
    <source>
        <dbReference type="PROSITE" id="PS50928"/>
    </source>
</evidence>
<sequence length="285" mass="31762">MQGSMRRPPEPGVVLRRRLAQTGEVIATLAVIFFVAFPLVWMILAAFKNQIDVYSTRLLFTPILSNFRAIFADPILLGSHVWVSALVSFLTVAITIPLAAAASYVLARHRFRGRDTLFLLILITQFVPAVVVAIPFFTLFRTLNLIDTPWALIIVYLSFTLPYAIWMLRGFFDALPVEIEEASFIDGCNELQTLRHVTLPLVMPGLLVAAVFAFISAWNEFFFALILTRSNSLTLPVAIQTISGPRGPMWEQVAAAGMLVMVPILIMSLFIRKYFVEGITVGAVK</sequence>
<organism evidence="9 10">
    <name type="scientific">Deinococcus metalli</name>
    <dbReference type="NCBI Taxonomy" id="1141878"/>
    <lineage>
        <taxon>Bacteria</taxon>
        <taxon>Thermotogati</taxon>
        <taxon>Deinococcota</taxon>
        <taxon>Deinococci</taxon>
        <taxon>Deinococcales</taxon>
        <taxon>Deinococcaceae</taxon>
        <taxon>Deinococcus</taxon>
    </lineage>
</organism>